<protein>
    <recommendedName>
        <fullName evidence="1">Peptidase M28 domain-containing protein</fullName>
    </recommendedName>
</protein>
<proteinExistence type="predicted"/>
<reference evidence="2 3" key="1">
    <citation type="submission" date="2015-07" db="EMBL/GenBank/DDBJ databases">
        <title>The draft genome sequence of Leadbetterella sp. JN14-9.</title>
        <authorList>
            <person name="Liu Y."/>
            <person name="Du J."/>
            <person name="Shao Z."/>
        </authorList>
    </citation>
    <scope>NUCLEOTIDE SEQUENCE [LARGE SCALE GENOMIC DNA]</scope>
    <source>
        <strain evidence="2 3">JN14-9</strain>
    </source>
</reference>
<dbReference type="PATRIC" id="fig|1605367.3.peg.791"/>
<dbReference type="GO" id="GO:0006508">
    <property type="term" value="P:proteolysis"/>
    <property type="evidence" value="ECO:0007669"/>
    <property type="project" value="InterPro"/>
</dbReference>
<evidence type="ECO:0000259" key="1">
    <source>
        <dbReference type="Pfam" id="PF04389"/>
    </source>
</evidence>
<keyword evidence="3" id="KW-1185">Reference proteome</keyword>
<dbReference type="InterPro" id="IPR007484">
    <property type="entry name" value="Peptidase_M28"/>
</dbReference>
<organism evidence="2 3">
    <name type="scientific">Jiulongibacter sediminis</name>
    <dbReference type="NCBI Taxonomy" id="1605367"/>
    <lineage>
        <taxon>Bacteria</taxon>
        <taxon>Pseudomonadati</taxon>
        <taxon>Bacteroidota</taxon>
        <taxon>Cytophagia</taxon>
        <taxon>Cytophagales</taxon>
        <taxon>Leadbetterellaceae</taxon>
        <taxon>Jiulongibacter</taxon>
    </lineage>
</organism>
<dbReference type="AlphaFoldDB" id="A0A0P7BYA8"/>
<gene>
    <name evidence="2" type="ORF">AFM12_16785</name>
</gene>
<comment type="caution">
    <text evidence="2">The sequence shown here is derived from an EMBL/GenBank/DDBJ whole genome shotgun (WGS) entry which is preliminary data.</text>
</comment>
<dbReference type="Gene3D" id="3.40.630.10">
    <property type="entry name" value="Zn peptidases"/>
    <property type="match status" value="1"/>
</dbReference>
<dbReference type="EMBL" id="LGTQ01000013">
    <property type="protein sequence ID" value="KPM47089.1"/>
    <property type="molecule type" value="Genomic_DNA"/>
</dbReference>
<feature type="domain" description="Peptidase M28" evidence="1">
    <location>
        <begin position="114"/>
        <end position="321"/>
    </location>
</feature>
<dbReference type="InterPro" id="IPR045175">
    <property type="entry name" value="M28_fam"/>
</dbReference>
<dbReference type="PANTHER" id="PTHR12147">
    <property type="entry name" value="METALLOPEPTIDASE M28 FAMILY MEMBER"/>
    <property type="match status" value="1"/>
</dbReference>
<evidence type="ECO:0000313" key="2">
    <source>
        <dbReference type="EMBL" id="KPM47089.1"/>
    </source>
</evidence>
<dbReference type="PANTHER" id="PTHR12147:SF26">
    <property type="entry name" value="PEPTIDASE M28 DOMAIN-CONTAINING PROTEIN"/>
    <property type="match status" value="1"/>
</dbReference>
<dbReference type="Proteomes" id="UP000050454">
    <property type="component" value="Unassembled WGS sequence"/>
</dbReference>
<dbReference type="SUPFAM" id="SSF53187">
    <property type="entry name" value="Zn-dependent exopeptidases"/>
    <property type="match status" value="1"/>
</dbReference>
<sequence length="343" mass="39487">MYSILFFVIPYISISQTLSDEYAQTITQDDLRKHLSYLASDELEGRETATKGQYLAARYIADHFEKLGLERIVKVEDNLSYFQWFDVAVKDKRQRLLTADAELPTGYEKRKTMNVVGFLEGKSKKDEVVVITAHYDHLGIDKDGNIHNGADDDGSGTSAVLELADAFSMAKAAGHGPERSILFMLVAGEEKGLLGSKYFTDISPAIPLDQLVCNLNIDMIGRKDDHHKDDEYIYIIGADKISYELHEINEAVNHKYLNFELDYTYNDEKDPNRFYYRSDHYNFAKNGIPVIFYFTGVHEDYHKPEDDIEKILFPKYSKITQHIFRTAWEVANLDHRLIIDQKD</sequence>
<name>A0A0P7BYA8_9BACT</name>
<dbReference type="GO" id="GO:0008235">
    <property type="term" value="F:metalloexopeptidase activity"/>
    <property type="evidence" value="ECO:0007669"/>
    <property type="project" value="InterPro"/>
</dbReference>
<dbReference type="STRING" id="1605367.AFM12_16785"/>
<evidence type="ECO:0000313" key="3">
    <source>
        <dbReference type="Proteomes" id="UP000050454"/>
    </source>
</evidence>
<dbReference type="Pfam" id="PF04389">
    <property type="entry name" value="Peptidase_M28"/>
    <property type="match status" value="1"/>
</dbReference>
<accession>A0A0P7BYA8</accession>